<dbReference type="Proteomes" id="UP000272400">
    <property type="component" value="Unassembled WGS sequence"/>
</dbReference>
<evidence type="ECO:0000313" key="5">
    <source>
        <dbReference type="Proteomes" id="UP000272400"/>
    </source>
</evidence>
<dbReference type="PANTHER" id="PTHR43877:SF2">
    <property type="entry name" value="AMINOALKYLPHOSPHONATE N-ACETYLTRANSFERASE-RELATED"/>
    <property type="match status" value="1"/>
</dbReference>
<dbReference type="EMBL" id="RJKE01000001">
    <property type="protein sequence ID" value="ROO85480.1"/>
    <property type="molecule type" value="Genomic_DNA"/>
</dbReference>
<dbReference type="GO" id="GO:0016747">
    <property type="term" value="F:acyltransferase activity, transferring groups other than amino-acyl groups"/>
    <property type="evidence" value="ECO:0007669"/>
    <property type="project" value="InterPro"/>
</dbReference>
<dbReference type="InterPro" id="IPR016181">
    <property type="entry name" value="Acyl_CoA_acyltransferase"/>
</dbReference>
<dbReference type="PANTHER" id="PTHR43877">
    <property type="entry name" value="AMINOALKYLPHOSPHONATE N-ACETYLTRANSFERASE-RELATED-RELATED"/>
    <property type="match status" value="1"/>
</dbReference>
<protein>
    <submittedName>
        <fullName evidence="4">RimJ/RimL family protein N-acetyltransferase</fullName>
    </submittedName>
</protein>
<dbReference type="CDD" id="cd04301">
    <property type="entry name" value="NAT_SF"/>
    <property type="match status" value="1"/>
</dbReference>
<keyword evidence="1 4" id="KW-0808">Transferase</keyword>
<keyword evidence="5" id="KW-1185">Reference proteome</keyword>
<evidence type="ECO:0000259" key="3">
    <source>
        <dbReference type="PROSITE" id="PS51186"/>
    </source>
</evidence>
<evidence type="ECO:0000313" key="4">
    <source>
        <dbReference type="EMBL" id="ROO85480.1"/>
    </source>
</evidence>
<dbReference type="PROSITE" id="PS51186">
    <property type="entry name" value="GNAT"/>
    <property type="match status" value="1"/>
</dbReference>
<sequence length="184" mass="19951">MEIRAFEAGDVPGLLRWIDGFEALVLWTGPNRFRWPLDRAQLARYAAEAGTDLLIWSFVDHGAVVGHASLAVDRAAGTARLGRVLVAPEARGRGLGEAVVRAAQRAAFADPGTRRLTLGVYARNTGAVRLYERLGFVREEGAGTQVLVNGVPWSSFEMAVTADAWRSAGPDEHAADRSGIEKRR</sequence>
<name>A0A3N1CW16_9ACTN</name>
<feature type="domain" description="N-acetyltransferase" evidence="3">
    <location>
        <begin position="1"/>
        <end position="163"/>
    </location>
</feature>
<evidence type="ECO:0000256" key="2">
    <source>
        <dbReference type="ARBA" id="ARBA00023315"/>
    </source>
</evidence>
<dbReference type="InterPro" id="IPR050832">
    <property type="entry name" value="Bact_Acetyltransf"/>
</dbReference>
<gene>
    <name evidence="4" type="ORF">EDD29_3025</name>
</gene>
<accession>A0A3N1CW16</accession>
<proteinExistence type="predicted"/>
<dbReference type="Gene3D" id="3.40.630.30">
    <property type="match status" value="1"/>
</dbReference>
<comment type="caution">
    <text evidence="4">The sequence shown here is derived from an EMBL/GenBank/DDBJ whole genome shotgun (WGS) entry which is preliminary data.</text>
</comment>
<keyword evidence="2" id="KW-0012">Acyltransferase</keyword>
<evidence type="ECO:0000256" key="1">
    <source>
        <dbReference type="ARBA" id="ARBA00022679"/>
    </source>
</evidence>
<reference evidence="4 5" key="1">
    <citation type="submission" date="2018-11" db="EMBL/GenBank/DDBJ databases">
        <title>Sequencing the genomes of 1000 actinobacteria strains.</title>
        <authorList>
            <person name="Klenk H.-P."/>
        </authorList>
    </citation>
    <scope>NUCLEOTIDE SEQUENCE [LARGE SCALE GENOMIC DNA]</scope>
    <source>
        <strain evidence="4 5">DSM 44254</strain>
    </source>
</reference>
<dbReference type="SUPFAM" id="SSF55729">
    <property type="entry name" value="Acyl-CoA N-acyltransferases (Nat)"/>
    <property type="match status" value="1"/>
</dbReference>
<dbReference type="InterPro" id="IPR000182">
    <property type="entry name" value="GNAT_dom"/>
</dbReference>
<dbReference type="Pfam" id="PF00583">
    <property type="entry name" value="Acetyltransf_1"/>
    <property type="match status" value="1"/>
</dbReference>
<organism evidence="4 5">
    <name type="scientific">Actinocorallia herbida</name>
    <dbReference type="NCBI Taxonomy" id="58109"/>
    <lineage>
        <taxon>Bacteria</taxon>
        <taxon>Bacillati</taxon>
        <taxon>Actinomycetota</taxon>
        <taxon>Actinomycetes</taxon>
        <taxon>Streptosporangiales</taxon>
        <taxon>Thermomonosporaceae</taxon>
        <taxon>Actinocorallia</taxon>
    </lineage>
</organism>
<dbReference type="AlphaFoldDB" id="A0A3N1CW16"/>